<protein>
    <recommendedName>
        <fullName evidence="4">Membrane protein MLC1</fullName>
    </recommendedName>
</protein>
<feature type="transmembrane region" description="Helical" evidence="1">
    <location>
        <begin position="287"/>
        <end position="306"/>
    </location>
</feature>
<accession>A0ABD1K2X6</accession>
<gene>
    <name evidence="2" type="ORF">ACEWY4_010777</name>
</gene>
<feature type="transmembrane region" description="Helical" evidence="1">
    <location>
        <begin position="110"/>
        <end position="132"/>
    </location>
</feature>
<keyword evidence="1" id="KW-0812">Transmembrane</keyword>
<sequence>MSTTSFSVRNPDLLLSHKGETVDPYYQETVLHLTPYRGLLPTMQRDELAGREEFSYDRVATLERAERVATLERSALGRRLDRESYTVDVRASDLQLGPPRPVHPCLSYRAWLYSALIGSSLLITTGFSLYLGNVFPVAMDYLRCAAGSGIPAAIVSFAIAKNRHVPVSDFQVIFVSSFAVTTTCLVWFGCKLVLSPSALNINFNLILLILLEVLLASTVILSARSAEDCCSHSRMGYVAPTKPVKFPSRVLKAYSVIEVIVGISAVFGGIIALNMDALMPGPYLSVTFFWILVACFPSAIASHVAAEYPNKCLVEVLIAISSVTSPLLFSASGYLSSSVISVIEIFQQEVPISKQSYDILLLILLVLLLVQAVLTVSTVVHCASYKSHVRQGAPEWHEDNLPPPPRLYEVHPHSYI</sequence>
<feature type="transmembrane region" description="Helical" evidence="1">
    <location>
        <begin position="253"/>
        <end position="275"/>
    </location>
</feature>
<feature type="transmembrane region" description="Helical" evidence="1">
    <location>
        <begin position="359"/>
        <end position="380"/>
    </location>
</feature>
<dbReference type="PANTHER" id="PTHR17597:SF0">
    <property type="entry name" value="MEMBRANE PROTEIN MLC1"/>
    <property type="match status" value="1"/>
</dbReference>
<feature type="transmembrane region" description="Helical" evidence="1">
    <location>
        <begin position="138"/>
        <end position="160"/>
    </location>
</feature>
<evidence type="ECO:0000313" key="2">
    <source>
        <dbReference type="EMBL" id="KAL2093465.1"/>
    </source>
</evidence>
<evidence type="ECO:0000256" key="1">
    <source>
        <dbReference type="SAM" id="Phobius"/>
    </source>
</evidence>
<dbReference type="EMBL" id="JBHFQA010000009">
    <property type="protein sequence ID" value="KAL2093465.1"/>
    <property type="molecule type" value="Genomic_DNA"/>
</dbReference>
<evidence type="ECO:0008006" key="4">
    <source>
        <dbReference type="Google" id="ProtNLM"/>
    </source>
</evidence>
<feature type="transmembrane region" description="Helical" evidence="1">
    <location>
        <begin position="201"/>
        <end position="223"/>
    </location>
</feature>
<keyword evidence="3" id="KW-1185">Reference proteome</keyword>
<proteinExistence type="predicted"/>
<keyword evidence="1" id="KW-1133">Transmembrane helix</keyword>
<comment type="caution">
    <text evidence="2">The sequence shown here is derived from an EMBL/GenBank/DDBJ whole genome shotgun (WGS) entry which is preliminary data.</text>
</comment>
<organism evidence="2 3">
    <name type="scientific">Coilia grayii</name>
    <name type="common">Gray's grenadier anchovy</name>
    <dbReference type="NCBI Taxonomy" id="363190"/>
    <lineage>
        <taxon>Eukaryota</taxon>
        <taxon>Metazoa</taxon>
        <taxon>Chordata</taxon>
        <taxon>Craniata</taxon>
        <taxon>Vertebrata</taxon>
        <taxon>Euteleostomi</taxon>
        <taxon>Actinopterygii</taxon>
        <taxon>Neopterygii</taxon>
        <taxon>Teleostei</taxon>
        <taxon>Clupei</taxon>
        <taxon>Clupeiformes</taxon>
        <taxon>Clupeoidei</taxon>
        <taxon>Engraulidae</taxon>
        <taxon>Coilinae</taxon>
        <taxon>Coilia</taxon>
    </lineage>
</organism>
<feature type="transmembrane region" description="Helical" evidence="1">
    <location>
        <begin position="172"/>
        <end position="189"/>
    </location>
</feature>
<dbReference type="AlphaFoldDB" id="A0ABD1K2X6"/>
<evidence type="ECO:0000313" key="3">
    <source>
        <dbReference type="Proteomes" id="UP001591681"/>
    </source>
</evidence>
<dbReference type="InterPro" id="IPR033280">
    <property type="entry name" value="Membrane_MLC1"/>
</dbReference>
<keyword evidence="1" id="KW-0472">Membrane</keyword>
<feature type="transmembrane region" description="Helical" evidence="1">
    <location>
        <begin position="313"/>
        <end position="335"/>
    </location>
</feature>
<dbReference type="Proteomes" id="UP001591681">
    <property type="component" value="Unassembled WGS sequence"/>
</dbReference>
<reference evidence="2 3" key="1">
    <citation type="submission" date="2024-09" db="EMBL/GenBank/DDBJ databases">
        <title>A chromosome-level genome assembly of Gray's grenadier anchovy, Coilia grayii.</title>
        <authorList>
            <person name="Fu Z."/>
        </authorList>
    </citation>
    <scope>NUCLEOTIDE SEQUENCE [LARGE SCALE GENOMIC DNA]</scope>
    <source>
        <strain evidence="2">G4</strain>
        <tissue evidence="2">Muscle</tissue>
    </source>
</reference>
<dbReference type="PANTHER" id="PTHR17597">
    <property type="entry name" value="MEMBRANE PROTEIN MLC1"/>
    <property type="match status" value="1"/>
</dbReference>
<name>A0ABD1K2X6_9TELE</name>